<accession>J0WQI7</accession>
<protein>
    <submittedName>
        <fullName evidence="2">Uncharacterized protein</fullName>
    </submittedName>
</protein>
<organism evidence="2 3">
    <name type="scientific">Auricularia subglabra (strain TFB-10046 / SS5)</name>
    <name type="common">White-rot fungus</name>
    <name type="synonym">Auricularia delicata (strain TFB10046)</name>
    <dbReference type="NCBI Taxonomy" id="717982"/>
    <lineage>
        <taxon>Eukaryota</taxon>
        <taxon>Fungi</taxon>
        <taxon>Dikarya</taxon>
        <taxon>Basidiomycota</taxon>
        <taxon>Agaricomycotina</taxon>
        <taxon>Agaricomycetes</taxon>
        <taxon>Auriculariales</taxon>
        <taxon>Auriculariaceae</taxon>
        <taxon>Auricularia</taxon>
    </lineage>
</organism>
<feature type="compositionally biased region" description="Polar residues" evidence="1">
    <location>
        <begin position="28"/>
        <end position="37"/>
    </location>
</feature>
<proteinExistence type="predicted"/>
<feature type="region of interest" description="Disordered" evidence="1">
    <location>
        <begin position="22"/>
        <end position="46"/>
    </location>
</feature>
<dbReference type="KEGG" id="adl:AURDEDRAFT_117561"/>
<dbReference type="Proteomes" id="UP000006514">
    <property type="component" value="Unassembled WGS sequence"/>
</dbReference>
<keyword evidence="3" id="KW-1185">Reference proteome</keyword>
<sequence length="110" mass="11748">MLAVAAPGARRQDDRLIAKAPPIDVTRSGATPRTSPGSVRPGHAAHSELLAARARPAHLLIPGSTGASTAEPDACKRLALWIVTHFAASRYYTECPSLWPCLACLHPLYR</sequence>
<reference evidence="3" key="1">
    <citation type="journal article" date="2012" name="Science">
        <title>The Paleozoic origin of enzymatic lignin decomposition reconstructed from 31 fungal genomes.</title>
        <authorList>
            <person name="Floudas D."/>
            <person name="Binder M."/>
            <person name="Riley R."/>
            <person name="Barry K."/>
            <person name="Blanchette R.A."/>
            <person name="Henrissat B."/>
            <person name="Martinez A.T."/>
            <person name="Otillar R."/>
            <person name="Spatafora J.W."/>
            <person name="Yadav J.S."/>
            <person name="Aerts A."/>
            <person name="Benoit I."/>
            <person name="Boyd A."/>
            <person name="Carlson A."/>
            <person name="Copeland A."/>
            <person name="Coutinho P.M."/>
            <person name="de Vries R.P."/>
            <person name="Ferreira P."/>
            <person name="Findley K."/>
            <person name="Foster B."/>
            <person name="Gaskell J."/>
            <person name="Glotzer D."/>
            <person name="Gorecki P."/>
            <person name="Heitman J."/>
            <person name="Hesse C."/>
            <person name="Hori C."/>
            <person name="Igarashi K."/>
            <person name="Jurgens J.A."/>
            <person name="Kallen N."/>
            <person name="Kersten P."/>
            <person name="Kohler A."/>
            <person name="Kuees U."/>
            <person name="Kumar T.K.A."/>
            <person name="Kuo A."/>
            <person name="LaButti K."/>
            <person name="Larrondo L.F."/>
            <person name="Lindquist E."/>
            <person name="Ling A."/>
            <person name="Lombard V."/>
            <person name="Lucas S."/>
            <person name="Lundell T."/>
            <person name="Martin R."/>
            <person name="McLaughlin D.J."/>
            <person name="Morgenstern I."/>
            <person name="Morin E."/>
            <person name="Murat C."/>
            <person name="Nagy L.G."/>
            <person name="Nolan M."/>
            <person name="Ohm R.A."/>
            <person name="Patyshakuliyeva A."/>
            <person name="Rokas A."/>
            <person name="Ruiz-Duenas F.J."/>
            <person name="Sabat G."/>
            <person name="Salamov A."/>
            <person name="Samejima M."/>
            <person name="Schmutz J."/>
            <person name="Slot J.C."/>
            <person name="St John F."/>
            <person name="Stenlid J."/>
            <person name="Sun H."/>
            <person name="Sun S."/>
            <person name="Syed K."/>
            <person name="Tsang A."/>
            <person name="Wiebenga A."/>
            <person name="Young D."/>
            <person name="Pisabarro A."/>
            <person name="Eastwood D.C."/>
            <person name="Martin F."/>
            <person name="Cullen D."/>
            <person name="Grigoriev I.V."/>
            <person name="Hibbett D.S."/>
        </authorList>
    </citation>
    <scope>NUCLEOTIDE SEQUENCE [LARGE SCALE GENOMIC DNA]</scope>
    <source>
        <strain evidence="3">TFB10046</strain>
    </source>
</reference>
<evidence type="ECO:0000256" key="1">
    <source>
        <dbReference type="SAM" id="MobiDB-lite"/>
    </source>
</evidence>
<dbReference type="EMBL" id="JH687919">
    <property type="protein sequence ID" value="EJD34807.1"/>
    <property type="molecule type" value="Genomic_DNA"/>
</dbReference>
<dbReference type="AlphaFoldDB" id="J0WQI7"/>
<gene>
    <name evidence="2" type="ORF">AURDEDRAFT_117561</name>
</gene>
<evidence type="ECO:0000313" key="2">
    <source>
        <dbReference type="EMBL" id="EJD34807.1"/>
    </source>
</evidence>
<dbReference type="InParanoid" id="J0WQI7"/>
<name>J0WQI7_AURST</name>
<evidence type="ECO:0000313" key="3">
    <source>
        <dbReference type="Proteomes" id="UP000006514"/>
    </source>
</evidence>